<feature type="region of interest" description="Disordered" evidence="1">
    <location>
        <begin position="1"/>
        <end position="55"/>
    </location>
</feature>
<organism evidence="2 3">
    <name type="scientific">Candidatus Brachybacterium intestinipullorum</name>
    <dbReference type="NCBI Taxonomy" id="2838512"/>
    <lineage>
        <taxon>Bacteria</taxon>
        <taxon>Bacillati</taxon>
        <taxon>Actinomycetota</taxon>
        <taxon>Actinomycetes</taxon>
        <taxon>Micrococcales</taxon>
        <taxon>Dermabacteraceae</taxon>
        <taxon>Brachybacterium</taxon>
    </lineage>
</organism>
<comment type="caution">
    <text evidence="2">The sequence shown here is derived from an EMBL/GenBank/DDBJ whole genome shotgun (WGS) entry which is preliminary data.</text>
</comment>
<evidence type="ECO:0000313" key="3">
    <source>
        <dbReference type="Proteomes" id="UP000823854"/>
    </source>
</evidence>
<reference evidence="2" key="2">
    <citation type="submission" date="2021-04" db="EMBL/GenBank/DDBJ databases">
        <authorList>
            <person name="Gilroy R."/>
        </authorList>
    </citation>
    <scope>NUCLEOTIDE SEQUENCE</scope>
    <source>
        <strain evidence="2">CHK130-7132</strain>
    </source>
</reference>
<dbReference type="AlphaFoldDB" id="A0A9D2PY49"/>
<sequence length="55" mass="6079">MSSPRRKADHDHAPKPGEETPIPELESDETIAPRPEEEIADLFRAEPDAQDPAST</sequence>
<dbReference type="Proteomes" id="UP000823854">
    <property type="component" value="Unassembled WGS sequence"/>
</dbReference>
<feature type="compositionally biased region" description="Basic and acidic residues" evidence="1">
    <location>
        <begin position="1"/>
        <end position="18"/>
    </location>
</feature>
<proteinExistence type="predicted"/>
<evidence type="ECO:0000256" key="1">
    <source>
        <dbReference type="SAM" id="MobiDB-lite"/>
    </source>
</evidence>
<feature type="compositionally biased region" description="Basic and acidic residues" evidence="1">
    <location>
        <begin position="34"/>
        <end position="47"/>
    </location>
</feature>
<name>A0A9D2PY49_9MICO</name>
<evidence type="ECO:0000313" key="2">
    <source>
        <dbReference type="EMBL" id="HJC68393.1"/>
    </source>
</evidence>
<dbReference type="EMBL" id="DWWC01000035">
    <property type="protein sequence ID" value="HJC68393.1"/>
    <property type="molecule type" value="Genomic_DNA"/>
</dbReference>
<accession>A0A9D2PY49</accession>
<gene>
    <name evidence="2" type="ORF">H9932_01780</name>
</gene>
<protein>
    <submittedName>
        <fullName evidence="2">Uncharacterized protein</fullName>
    </submittedName>
</protein>
<reference evidence="2" key="1">
    <citation type="journal article" date="2021" name="PeerJ">
        <title>Extensive microbial diversity within the chicken gut microbiome revealed by metagenomics and culture.</title>
        <authorList>
            <person name="Gilroy R."/>
            <person name="Ravi A."/>
            <person name="Getino M."/>
            <person name="Pursley I."/>
            <person name="Horton D.L."/>
            <person name="Alikhan N.F."/>
            <person name="Baker D."/>
            <person name="Gharbi K."/>
            <person name="Hall N."/>
            <person name="Watson M."/>
            <person name="Adriaenssens E.M."/>
            <person name="Foster-Nyarko E."/>
            <person name="Jarju S."/>
            <person name="Secka A."/>
            <person name="Antonio M."/>
            <person name="Oren A."/>
            <person name="Chaudhuri R.R."/>
            <person name="La Ragione R."/>
            <person name="Hildebrand F."/>
            <person name="Pallen M.J."/>
        </authorList>
    </citation>
    <scope>NUCLEOTIDE SEQUENCE</scope>
    <source>
        <strain evidence="2">CHK130-7132</strain>
    </source>
</reference>